<evidence type="ECO:0000313" key="3">
    <source>
        <dbReference type="Proteomes" id="UP000006177"/>
    </source>
</evidence>
<protein>
    <submittedName>
        <fullName evidence="2">Uncharacterized protein</fullName>
    </submittedName>
</protein>
<evidence type="ECO:0000256" key="1">
    <source>
        <dbReference type="SAM" id="MobiDB-lite"/>
    </source>
</evidence>
<dbReference type="RefSeq" id="WP_014960450.1">
    <property type="nucleotide sequence ID" value="NC_018649.1"/>
</dbReference>
<dbReference type="KEGG" id="lfi:LFML04_0705"/>
<dbReference type="Proteomes" id="UP000006177">
    <property type="component" value="Chromosome"/>
</dbReference>
<name>J9Z8W1_LEPFM</name>
<dbReference type="AlphaFoldDB" id="J9Z8W1"/>
<evidence type="ECO:0000313" key="2">
    <source>
        <dbReference type="EMBL" id="AFS52940.1"/>
    </source>
</evidence>
<dbReference type="Pfam" id="PF11950">
    <property type="entry name" value="DUF3467"/>
    <property type="match status" value="1"/>
</dbReference>
<proteinExistence type="predicted"/>
<gene>
    <name evidence="2" type="ordered locus">LFML04_0705</name>
</gene>
<dbReference type="EMBL" id="CP002919">
    <property type="protein sequence ID" value="AFS52940.1"/>
    <property type="molecule type" value="Genomic_DNA"/>
</dbReference>
<feature type="region of interest" description="Disordered" evidence="1">
    <location>
        <begin position="1"/>
        <end position="23"/>
    </location>
</feature>
<organism evidence="2 3">
    <name type="scientific">Leptospirillum ferriphilum (strain ML-04)</name>
    <dbReference type="NCBI Taxonomy" id="1048260"/>
    <lineage>
        <taxon>Bacteria</taxon>
        <taxon>Pseudomonadati</taxon>
        <taxon>Nitrospirota</taxon>
        <taxon>Nitrospiria</taxon>
        <taxon>Nitrospirales</taxon>
        <taxon>Nitrospiraceae</taxon>
        <taxon>Leptospirillum</taxon>
    </lineage>
</organism>
<sequence length="95" mass="10399">MDESITSLGKPVKGSSEFKPSPPEKYIYTNMMNVGVSATDITIDFGRIVVEQREGGPVNVGYGQISVVMAKQTARLLRDTLDNVLKNDPTNIPEK</sequence>
<dbReference type="HOGENOM" id="CLU_2369397_0_0_0"/>
<reference evidence="2 3" key="1">
    <citation type="journal article" date="2011" name="J. Microbiol.">
        <title>Complete genome of Leptospirillum ferriphilum ML-04 provides insight into its physiology and environmental adaptation.</title>
        <authorList>
            <person name="Mi S."/>
            <person name="Song J."/>
            <person name="Lin J."/>
            <person name="Che Y."/>
            <person name="Zheng H."/>
            <person name="Lin J."/>
        </authorList>
    </citation>
    <scope>NUCLEOTIDE SEQUENCE [LARGE SCALE GENOMIC DNA]</scope>
    <source>
        <strain evidence="2 3">ML-04</strain>
    </source>
</reference>
<accession>J9Z8W1</accession>
<dbReference type="PATRIC" id="fig|1048260.3.peg.761"/>
<dbReference type="InterPro" id="IPR021857">
    <property type="entry name" value="DUF3467"/>
</dbReference>